<keyword evidence="1" id="KW-0472">Membrane</keyword>
<accession>A0A7M1ATQ5</accession>
<protein>
    <submittedName>
        <fullName evidence="2">Cbb3-type cytochrome oxidase assembly protein CcoS</fullName>
    </submittedName>
</protein>
<evidence type="ECO:0000256" key="1">
    <source>
        <dbReference type="SAM" id="Phobius"/>
    </source>
</evidence>
<dbReference type="KEGG" id="smax:FJR03_03230"/>
<sequence>MDNWVVAMMLGASLLLGGVALIAFLWGLKNGQFDDEEKFLNAVKFDNEEDLNDAINQEKKKEELRKKVYKPE</sequence>
<keyword evidence="1" id="KW-1133">Transmembrane helix</keyword>
<organism evidence="2 3">
    <name type="scientific">Sulfurimonas marina</name>
    <dbReference type="NCBI Taxonomy" id="2590551"/>
    <lineage>
        <taxon>Bacteria</taxon>
        <taxon>Pseudomonadati</taxon>
        <taxon>Campylobacterota</taxon>
        <taxon>Epsilonproteobacteria</taxon>
        <taxon>Campylobacterales</taxon>
        <taxon>Sulfurimonadaceae</taxon>
        <taxon>Sulfurimonas</taxon>
    </lineage>
</organism>
<dbReference type="EMBL" id="CP041165">
    <property type="protein sequence ID" value="QOP40803.1"/>
    <property type="molecule type" value="Genomic_DNA"/>
</dbReference>
<evidence type="ECO:0000313" key="2">
    <source>
        <dbReference type="EMBL" id="QOP40803.1"/>
    </source>
</evidence>
<gene>
    <name evidence="2" type="primary">ccoS</name>
    <name evidence="2" type="ORF">FJR03_03230</name>
</gene>
<keyword evidence="3" id="KW-1185">Reference proteome</keyword>
<name>A0A7M1ATQ5_9BACT</name>
<dbReference type="NCBIfam" id="TIGR00847">
    <property type="entry name" value="ccoS"/>
    <property type="match status" value="1"/>
</dbReference>
<dbReference type="RefSeq" id="WP_193114224.1">
    <property type="nucleotide sequence ID" value="NZ_CP041165.1"/>
</dbReference>
<reference evidence="2 3" key="1">
    <citation type="submission" date="2019-06" db="EMBL/GenBank/DDBJ databases">
        <title>Sulfurimonas gotlandica sp. nov., a chemoautotrophic and psychrotolerant epsilonproteobacterium isolated from a pelagic redoxcline, and an emended description of the genus Sulfurimonas.</title>
        <authorList>
            <person name="Wang S."/>
            <person name="Jiang L."/>
            <person name="Shao Z."/>
        </authorList>
    </citation>
    <scope>NUCLEOTIDE SEQUENCE [LARGE SCALE GENOMIC DNA]</scope>
    <source>
        <strain evidence="2 3">B2</strain>
    </source>
</reference>
<dbReference type="AlphaFoldDB" id="A0A7M1ATQ5"/>
<evidence type="ECO:0000313" key="3">
    <source>
        <dbReference type="Proteomes" id="UP000593910"/>
    </source>
</evidence>
<dbReference type="Pfam" id="PF03597">
    <property type="entry name" value="FixS"/>
    <property type="match status" value="1"/>
</dbReference>
<keyword evidence="1" id="KW-0812">Transmembrane</keyword>
<dbReference type="Proteomes" id="UP000593910">
    <property type="component" value="Chromosome"/>
</dbReference>
<dbReference type="InterPro" id="IPR004714">
    <property type="entry name" value="Cyt_oxidase_maturation_cbb3"/>
</dbReference>
<proteinExistence type="predicted"/>
<feature type="transmembrane region" description="Helical" evidence="1">
    <location>
        <begin position="6"/>
        <end position="28"/>
    </location>
</feature>